<dbReference type="Proteomes" id="UP000440578">
    <property type="component" value="Unassembled WGS sequence"/>
</dbReference>
<protein>
    <submittedName>
        <fullName evidence="1">Uncharacterized protein</fullName>
    </submittedName>
</protein>
<keyword evidence="2" id="KW-1185">Reference proteome</keyword>
<proteinExistence type="predicted"/>
<name>A0A6A4VWY7_AMPAM</name>
<sequence>MTRQACYTAQLLPPEGATPVEDDDLAATLVIGGGTTISELQDGRNSVSVHPETQCLVSYVKYRLPNSEMKMLAAFAAAHAVLYLPFRGPSMILFEVIYARVMKFAIPLSAAENAILRIIHCCRFRGTSAVVG</sequence>
<organism evidence="1 2">
    <name type="scientific">Amphibalanus amphitrite</name>
    <name type="common">Striped barnacle</name>
    <name type="synonym">Balanus amphitrite</name>
    <dbReference type="NCBI Taxonomy" id="1232801"/>
    <lineage>
        <taxon>Eukaryota</taxon>
        <taxon>Metazoa</taxon>
        <taxon>Ecdysozoa</taxon>
        <taxon>Arthropoda</taxon>
        <taxon>Crustacea</taxon>
        <taxon>Multicrustacea</taxon>
        <taxon>Cirripedia</taxon>
        <taxon>Thoracica</taxon>
        <taxon>Thoracicalcarea</taxon>
        <taxon>Balanomorpha</taxon>
        <taxon>Balanoidea</taxon>
        <taxon>Balanidae</taxon>
        <taxon>Amphibalaninae</taxon>
        <taxon>Amphibalanus</taxon>
    </lineage>
</organism>
<reference evidence="1 2" key="1">
    <citation type="submission" date="2019-07" db="EMBL/GenBank/DDBJ databases">
        <title>Draft genome assembly of a fouling barnacle, Amphibalanus amphitrite (Darwin, 1854): The first reference genome for Thecostraca.</title>
        <authorList>
            <person name="Kim W."/>
        </authorList>
    </citation>
    <scope>NUCLEOTIDE SEQUENCE [LARGE SCALE GENOMIC DNA]</scope>
    <source>
        <strain evidence="1">SNU_AA5</strain>
        <tissue evidence="1">Soma without cirri and trophi</tissue>
    </source>
</reference>
<dbReference type="AlphaFoldDB" id="A0A6A4VWY7"/>
<comment type="caution">
    <text evidence="1">The sequence shown here is derived from an EMBL/GenBank/DDBJ whole genome shotgun (WGS) entry which is preliminary data.</text>
</comment>
<dbReference type="EMBL" id="VIIS01001582">
    <property type="protein sequence ID" value="KAF0296104.1"/>
    <property type="molecule type" value="Genomic_DNA"/>
</dbReference>
<accession>A0A6A4VWY7</accession>
<gene>
    <name evidence="1" type="ORF">FJT64_006425</name>
</gene>
<evidence type="ECO:0000313" key="2">
    <source>
        <dbReference type="Proteomes" id="UP000440578"/>
    </source>
</evidence>
<evidence type="ECO:0000313" key="1">
    <source>
        <dbReference type="EMBL" id="KAF0296104.1"/>
    </source>
</evidence>